<dbReference type="SUPFAM" id="SSF52058">
    <property type="entry name" value="L domain-like"/>
    <property type="match status" value="1"/>
</dbReference>
<dbReference type="Gene3D" id="3.80.10.10">
    <property type="entry name" value="Ribonuclease Inhibitor"/>
    <property type="match status" value="1"/>
</dbReference>
<accession>A0ABT7CWT0</accession>
<dbReference type="InterPro" id="IPR032675">
    <property type="entry name" value="LRR_dom_sf"/>
</dbReference>
<evidence type="ECO:0008006" key="3">
    <source>
        <dbReference type="Google" id="ProtNLM"/>
    </source>
</evidence>
<dbReference type="RefSeq" id="WP_314004429.1">
    <property type="nucleotide sequence ID" value="NZ_JASJOT010000041.1"/>
</dbReference>
<gene>
    <name evidence="1" type="ORF">QNI19_34940</name>
</gene>
<dbReference type="Proteomes" id="UP001228581">
    <property type="component" value="Unassembled WGS sequence"/>
</dbReference>
<sequence>MFHFEQEEGFTIINNISTPDWGKSLRLKTNLKAFLDFLYRKNIKNVEINDCEGAIIPDLEFLRNNLYIEGVTIVSPRKDDIDISAINTCNNLKRIGIRFKHKQEVDFSNFPHLTDANIYWSSNIKSLEDCKKMRIIMIENYTARNLTLFEKWLNLNEIYLHNTLIQDLKGIENSVRIDKIIIDGAKKLESLQGITVNHQSLSDLRVYSAKHLIDILNIKYASNLEFVDFWKIGELTNESYNLWHYFPSIRHFRVVNKSGVFIEKLPKP</sequence>
<dbReference type="EMBL" id="JASJOT010000041">
    <property type="protein sequence ID" value="MDJ1498192.1"/>
    <property type="molecule type" value="Genomic_DNA"/>
</dbReference>
<organism evidence="1 2">
    <name type="scientific">Xanthocytophaga flava</name>
    <dbReference type="NCBI Taxonomy" id="3048013"/>
    <lineage>
        <taxon>Bacteria</taxon>
        <taxon>Pseudomonadati</taxon>
        <taxon>Bacteroidota</taxon>
        <taxon>Cytophagia</taxon>
        <taxon>Cytophagales</taxon>
        <taxon>Rhodocytophagaceae</taxon>
        <taxon>Xanthocytophaga</taxon>
    </lineage>
</organism>
<reference evidence="1 2" key="1">
    <citation type="submission" date="2023-05" db="EMBL/GenBank/DDBJ databases">
        <authorList>
            <person name="Zhang X."/>
        </authorList>
    </citation>
    <scope>NUCLEOTIDE SEQUENCE [LARGE SCALE GENOMIC DNA]</scope>
    <source>
        <strain evidence="1 2">DM2B3-1</strain>
    </source>
</reference>
<evidence type="ECO:0000313" key="1">
    <source>
        <dbReference type="EMBL" id="MDJ1498192.1"/>
    </source>
</evidence>
<keyword evidence="2" id="KW-1185">Reference proteome</keyword>
<protein>
    <recommendedName>
        <fullName evidence="3">F-box associated domain-containing protein</fullName>
    </recommendedName>
</protein>
<comment type="caution">
    <text evidence="1">The sequence shown here is derived from an EMBL/GenBank/DDBJ whole genome shotgun (WGS) entry which is preliminary data.</text>
</comment>
<name>A0ABT7CWT0_9BACT</name>
<evidence type="ECO:0000313" key="2">
    <source>
        <dbReference type="Proteomes" id="UP001228581"/>
    </source>
</evidence>
<proteinExistence type="predicted"/>